<gene>
    <name evidence="1" type="ORF">ACFQ41_04765</name>
</gene>
<organism evidence="1 2">
    <name type="scientific">Lacticaseibacillus suilingensis</name>
    <dbReference type="NCBI Taxonomy" id="2799577"/>
    <lineage>
        <taxon>Bacteria</taxon>
        <taxon>Bacillati</taxon>
        <taxon>Bacillota</taxon>
        <taxon>Bacilli</taxon>
        <taxon>Lactobacillales</taxon>
        <taxon>Lactobacillaceae</taxon>
        <taxon>Lacticaseibacillus</taxon>
    </lineage>
</organism>
<evidence type="ECO:0000313" key="1">
    <source>
        <dbReference type="EMBL" id="MFD1398611.1"/>
    </source>
</evidence>
<sequence>MALRIALGGYELWMTGYRQIAVGKASTSKKGNTTYSNTHYFNDMKQALKYLEATLVLEEDIKTVDEWEAAHRRVMAAVDEWAEQVDMPSLPILHAGGAR</sequence>
<dbReference type="EMBL" id="JBHTOA010000020">
    <property type="protein sequence ID" value="MFD1398611.1"/>
    <property type="molecule type" value="Genomic_DNA"/>
</dbReference>
<protein>
    <submittedName>
        <fullName evidence="1">Uncharacterized protein</fullName>
    </submittedName>
</protein>
<name>A0ABW4BF88_9LACO</name>
<proteinExistence type="predicted"/>
<dbReference type="Proteomes" id="UP001597199">
    <property type="component" value="Unassembled WGS sequence"/>
</dbReference>
<accession>A0ABW4BF88</accession>
<dbReference type="RefSeq" id="WP_204119416.1">
    <property type="nucleotide sequence ID" value="NZ_BOLV01000015.1"/>
</dbReference>
<reference evidence="2" key="1">
    <citation type="journal article" date="2019" name="Int. J. Syst. Evol. Microbiol.">
        <title>The Global Catalogue of Microorganisms (GCM) 10K type strain sequencing project: providing services to taxonomists for standard genome sequencing and annotation.</title>
        <authorList>
            <consortium name="The Broad Institute Genomics Platform"/>
            <consortium name="The Broad Institute Genome Sequencing Center for Infectious Disease"/>
            <person name="Wu L."/>
            <person name="Ma J."/>
        </authorList>
    </citation>
    <scope>NUCLEOTIDE SEQUENCE [LARGE SCALE GENOMIC DNA]</scope>
    <source>
        <strain evidence="2">CCM 9110</strain>
    </source>
</reference>
<keyword evidence="2" id="KW-1185">Reference proteome</keyword>
<evidence type="ECO:0000313" key="2">
    <source>
        <dbReference type="Proteomes" id="UP001597199"/>
    </source>
</evidence>
<comment type="caution">
    <text evidence="1">The sequence shown here is derived from an EMBL/GenBank/DDBJ whole genome shotgun (WGS) entry which is preliminary data.</text>
</comment>